<reference evidence="1 2" key="1">
    <citation type="journal article" date="2014" name="Int. J. Syst. Evol. Microbiol.">
        <title>Complete genome sequence of Corynebacterium casei LMG S-19264T (=DSM 44701T), isolated from a smear-ripened cheese.</title>
        <authorList>
            <consortium name="US DOE Joint Genome Institute (JGI-PGF)"/>
            <person name="Walter F."/>
            <person name="Albersmeier A."/>
            <person name="Kalinowski J."/>
            <person name="Ruckert C."/>
        </authorList>
    </citation>
    <scope>NUCLEOTIDE SEQUENCE [LARGE SCALE GENOMIC DNA]</scope>
    <source>
        <strain evidence="1 2">CGMCC 1.12976</strain>
    </source>
</reference>
<proteinExistence type="predicted"/>
<evidence type="ECO:0000313" key="1">
    <source>
        <dbReference type="EMBL" id="GGF13219.1"/>
    </source>
</evidence>
<dbReference type="AlphaFoldDB" id="A0A917B061"/>
<evidence type="ECO:0000313" key="2">
    <source>
        <dbReference type="Proteomes" id="UP000598775"/>
    </source>
</evidence>
<name>A0A917B061_9MICO</name>
<dbReference type="EMBL" id="BMGP01000001">
    <property type="protein sequence ID" value="GGF13219.1"/>
    <property type="molecule type" value="Genomic_DNA"/>
</dbReference>
<gene>
    <name evidence="1" type="ORF">GCM10011399_03930</name>
</gene>
<protein>
    <submittedName>
        <fullName evidence="1">Uncharacterized protein</fullName>
    </submittedName>
</protein>
<keyword evidence="2" id="KW-1185">Reference proteome</keyword>
<accession>A0A917B061</accession>
<organism evidence="1 2">
    <name type="scientific">Subtercola lobariae</name>
    <dbReference type="NCBI Taxonomy" id="1588641"/>
    <lineage>
        <taxon>Bacteria</taxon>
        <taxon>Bacillati</taxon>
        <taxon>Actinomycetota</taxon>
        <taxon>Actinomycetes</taxon>
        <taxon>Micrococcales</taxon>
        <taxon>Microbacteriaceae</taxon>
        <taxon>Subtercola</taxon>
    </lineage>
</organism>
<comment type="caution">
    <text evidence="1">The sequence shown here is derived from an EMBL/GenBank/DDBJ whole genome shotgun (WGS) entry which is preliminary data.</text>
</comment>
<sequence>MNFGPNEIERRVAGEEPPVVEIVEAQAAHRGNTNREQGAVRCRGWQHSVQANAVMQPNIDAGVGLVDVTATERDEPHGKLS</sequence>
<dbReference type="Proteomes" id="UP000598775">
    <property type="component" value="Unassembled WGS sequence"/>
</dbReference>